<gene>
    <name evidence="1" type="ORF">EFA69_17645</name>
</gene>
<keyword evidence="2" id="KW-1185">Reference proteome</keyword>
<comment type="caution">
    <text evidence="1">The sequence shown here is derived from an EMBL/GenBank/DDBJ whole genome shotgun (WGS) entry which is preliminary data.</text>
</comment>
<name>A0A3M9MQT8_9BACT</name>
<dbReference type="EMBL" id="RJJE01000017">
    <property type="protein sequence ID" value="RNI27912.1"/>
    <property type="molecule type" value="Genomic_DNA"/>
</dbReference>
<accession>A0A3M9MQT8</accession>
<sequence length="73" mass="8093">MIEKMILGNAIISMSHHPPTPFQGGLYAGGVLVLILEKRPLNALLLPKDAPEAVKPYKFLFDFPPLALTFGFW</sequence>
<reference evidence="1 2" key="1">
    <citation type="submission" date="2018-11" db="EMBL/GenBank/DDBJ databases">
        <title>Rufibacter latericius sp. nov., isolated from water in Baiyang Lake.</title>
        <authorList>
            <person name="Yang Y."/>
        </authorList>
    </citation>
    <scope>NUCLEOTIDE SEQUENCE [LARGE SCALE GENOMIC DNA]</scope>
    <source>
        <strain evidence="1 2">MCC P1</strain>
    </source>
</reference>
<evidence type="ECO:0000313" key="2">
    <source>
        <dbReference type="Proteomes" id="UP000271010"/>
    </source>
</evidence>
<dbReference type="Proteomes" id="UP000271010">
    <property type="component" value="Unassembled WGS sequence"/>
</dbReference>
<dbReference type="AlphaFoldDB" id="A0A3M9MQT8"/>
<proteinExistence type="predicted"/>
<organism evidence="1 2">
    <name type="scientific">Rufibacter immobilis</name>
    <dbReference type="NCBI Taxonomy" id="1348778"/>
    <lineage>
        <taxon>Bacteria</taxon>
        <taxon>Pseudomonadati</taxon>
        <taxon>Bacteroidota</taxon>
        <taxon>Cytophagia</taxon>
        <taxon>Cytophagales</taxon>
        <taxon>Hymenobacteraceae</taxon>
        <taxon>Rufibacter</taxon>
    </lineage>
</organism>
<evidence type="ECO:0000313" key="1">
    <source>
        <dbReference type="EMBL" id="RNI27912.1"/>
    </source>
</evidence>
<protein>
    <submittedName>
        <fullName evidence="1">Uncharacterized protein</fullName>
    </submittedName>
</protein>